<dbReference type="PROSITE" id="PS51257">
    <property type="entry name" value="PROKAR_LIPOPROTEIN"/>
    <property type="match status" value="1"/>
</dbReference>
<dbReference type="Pfam" id="PF17898">
    <property type="entry name" value="GerD"/>
    <property type="match status" value="1"/>
</dbReference>
<organism evidence="2 3">
    <name type="scientific">Niallia circulans</name>
    <name type="common">Bacillus circulans</name>
    <dbReference type="NCBI Taxonomy" id="1397"/>
    <lineage>
        <taxon>Bacteria</taxon>
        <taxon>Bacillati</taxon>
        <taxon>Bacillota</taxon>
        <taxon>Bacilli</taxon>
        <taxon>Bacillales</taxon>
        <taxon>Bacillaceae</taxon>
        <taxon>Niallia</taxon>
    </lineage>
</organism>
<name>A0A0J1IE02_NIACI</name>
<dbReference type="NCBIfam" id="NF040801">
    <property type="entry name" value="spore_GerD"/>
    <property type="match status" value="1"/>
</dbReference>
<reference evidence="2 3" key="1">
    <citation type="submission" date="2015-05" db="EMBL/GenBank/DDBJ databases">
        <title>Whole genome sequence and identification of bacterial endophytes from Costus igneus.</title>
        <authorList>
            <person name="Lee Y.P."/>
            <person name="Gan H.M."/>
            <person name="Eng W."/>
            <person name="Wheatley M.S."/>
            <person name="Caraballo A."/>
            <person name="Polter S."/>
            <person name="Savka M.A."/>
            <person name="Hudson A.O."/>
        </authorList>
    </citation>
    <scope>NUCLEOTIDE SEQUENCE [LARGE SCALE GENOMIC DNA]</scope>
    <source>
        <strain evidence="2 3">RIT379</strain>
    </source>
</reference>
<feature type="domain" description="Spore germination GerD central core" evidence="1">
    <location>
        <begin position="62"/>
        <end position="175"/>
    </location>
</feature>
<protein>
    <submittedName>
        <fullName evidence="2">Spore gernimation protein GerD</fullName>
    </submittedName>
</protein>
<proteinExistence type="predicted"/>
<dbReference type="InterPro" id="IPR041262">
    <property type="entry name" value="GerD_central"/>
</dbReference>
<dbReference type="RefSeq" id="WP_047943746.1">
    <property type="nucleotide sequence ID" value="NZ_CP053989.1"/>
</dbReference>
<keyword evidence="3" id="KW-1185">Reference proteome</keyword>
<dbReference type="Proteomes" id="UP000036045">
    <property type="component" value="Unassembled WGS sequence"/>
</dbReference>
<comment type="caution">
    <text evidence="2">The sequence shown here is derived from an EMBL/GenBank/DDBJ whole genome shotgun (WGS) entry which is preliminary data.</text>
</comment>
<dbReference type="OrthoDB" id="2375836at2"/>
<dbReference type="GeneID" id="56347313"/>
<dbReference type="EMBL" id="LDPH01000022">
    <property type="protein sequence ID" value="KLV24182.1"/>
    <property type="molecule type" value="Genomic_DNA"/>
</dbReference>
<gene>
    <name evidence="2" type="ORF">ABW02_18585</name>
</gene>
<evidence type="ECO:0000313" key="3">
    <source>
        <dbReference type="Proteomes" id="UP000036045"/>
    </source>
</evidence>
<evidence type="ECO:0000313" key="2">
    <source>
        <dbReference type="EMBL" id="KLV24182.1"/>
    </source>
</evidence>
<sequence length="189" mass="21824">MLKKGITLLLVISLLSGCSESENSQQMDYDQTKKMIVDILKTDEGKKAIREVMNDEEIKQNLVMNEKAVTNTIEKTLVSDKAAEFWQKKFKDPEFAETMAKSMKSENEKLIKDLMKDPGYRKMMVELLQDPSLESEMKNILKSTEYREHVEQILQETMETPEFKSKFKELLDKAAKEASSSLLSEENKI</sequence>
<evidence type="ECO:0000259" key="1">
    <source>
        <dbReference type="Pfam" id="PF17898"/>
    </source>
</evidence>
<dbReference type="PATRIC" id="fig|1397.4.peg.2432"/>
<accession>A0A0J1IE02</accession>
<dbReference type="AlphaFoldDB" id="A0A0J1IE02"/>